<dbReference type="EMBL" id="JAAALK010000283">
    <property type="protein sequence ID" value="KAG8070520.1"/>
    <property type="molecule type" value="Genomic_DNA"/>
</dbReference>
<comment type="caution">
    <text evidence="1">The sequence shown here is derived from an EMBL/GenBank/DDBJ whole genome shotgun (WGS) entry which is preliminary data.</text>
</comment>
<evidence type="ECO:0000313" key="2">
    <source>
        <dbReference type="Proteomes" id="UP000729402"/>
    </source>
</evidence>
<reference evidence="1" key="1">
    <citation type="journal article" date="2021" name="bioRxiv">
        <title>Whole Genome Assembly and Annotation of Northern Wild Rice, Zizania palustris L., Supports a Whole Genome Duplication in the Zizania Genus.</title>
        <authorList>
            <person name="Haas M."/>
            <person name="Kono T."/>
            <person name="Macchietto M."/>
            <person name="Millas R."/>
            <person name="McGilp L."/>
            <person name="Shao M."/>
            <person name="Duquette J."/>
            <person name="Hirsch C.N."/>
            <person name="Kimball J."/>
        </authorList>
    </citation>
    <scope>NUCLEOTIDE SEQUENCE</scope>
    <source>
        <tissue evidence="1">Fresh leaf tissue</tissue>
    </source>
</reference>
<dbReference type="Proteomes" id="UP000729402">
    <property type="component" value="Unassembled WGS sequence"/>
</dbReference>
<name>A0A8J5S8E2_ZIZPA</name>
<gene>
    <name evidence="1" type="ORF">GUJ93_ZPchr0006g44360</name>
</gene>
<dbReference type="AlphaFoldDB" id="A0A8J5S8E2"/>
<protein>
    <submittedName>
        <fullName evidence="1">Uncharacterized protein</fullName>
    </submittedName>
</protein>
<organism evidence="1 2">
    <name type="scientific">Zizania palustris</name>
    <name type="common">Northern wild rice</name>
    <dbReference type="NCBI Taxonomy" id="103762"/>
    <lineage>
        <taxon>Eukaryota</taxon>
        <taxon>Viridiplantae</taxon>
        <taxon>Streptophyta</taxon>
        <taxon>Embryophyta</taxon>
        <taxon>Tracheophyta</taxon>
        <taxon>Spermatophyta</taxon>
        <taxon>Magnoliopsida</taxon>
        <taxon>Liliopsida</taxon>
        <taxon>Poales</taxon>
        <taxon>Poaceae</taxon>
        <taxon>BOP clade</taxon>
        <taxon>Oryzoideae</taxon>
        <taxon>Oryzeae</taxon>
        <taxon>Zizaniinae</taxon>
        <taxon>Zizania</taxon>
    </lineage>
</organism>
<reference evidence="1" key="2">
    <citation type="submission" date="2021-02" db="EMBL/GenBank/DDBJ databases">
        <authorList>
            <person name="Kimball J.A."/>
            <person name="Haas M.W."/>
            <person name="Macchietto M."/>
            <person name="Kono T."/>
            <person name="Duquette J."/>
            <person name="Shao M."/>
        </authorList>
    </citation>
    <scope>NUCLEOTIDE SEQUENCE</scope>
    <source>
        <tissue evidence="1">Fresh leaf tissue</tissue>
    </source>
</reference>
<sequence>MAQQSRQRRAVIAGHGVGGEAIGHWDGGAGDKTVGGWQTHAVGVAVWEVRRLAQEASSRQWYGRRGDKCGRCGSRRAADAG</sequence>
<proteinExistence type="predicted"/>
<accession>A0A8J5S8E2</accession>
<evidence type="ECO:0000313" key="1">
    <source>
        <dbReference type="EMBL" id="KAG8070520.1"/>
    </source>
</evidence>
<keyword evidence="2" id="KW-1185">Reference proteome</keyword>